<comment type="similarity">
    <text evidence="1">Belongs to the LysR transcriptional regulatory family.</text>
</comment>
<dbReference type="InterPro" id="IPR058163">
    <property type="entry name" value="LysR-type_TF_proteobact-type"/>
</dbReference>
<feature type="domain" description="HTH lysR-type" evidence="5">
    <location>
        <begin position="1"/>
        <end position="59"/>
    </location>
</feature>
<evidence type="ECO:0000256" key="1">
    <source>
        <dbReference type="ARBA" id="ARBA00009437"/>
    </source>
</evidence>
<dbReference type="AlphaFoldDB" id="Q07GK2"/>
<dbReference type="InterPro" id="IPR036388">
    <property type="entry name" value="WH-like_DNA-bd_sf"/>
</dbReference>
<dbReference type="CDD" id="cd08422">
    <property type="entry name" value="PBP2_CrgA_like"/>
    <property type="match status" value="1"/>
</dbReference>
<keyword evidence="3" id="KW-0238">DNA-binding</keyword>
<proteinExistence type="inferred from homology"/>
<dbReference type="Pfam" id="PF00126">
    <property type="entry name" value="HTH_1"/>
    <property type="match status" value="1"/>
</dbReference>
<dbReference type="Gene3D" id="3.40.190.290">
    <property type="match status" value="1"/>
</dbReference>
<dbReference type="EMBL" id="CP000464">
    <property type="protein sequence ID" value="ABI93397.1"/>
    <property type="molecule type" value="Genomic_DNA"/>
</dbReference>
<evidence type="ECO:0000256" key="2">
    <source>
        <dbReference type="ARBA" id="ARBA00023015"/>
    </source>
</evidence>
<keyword evidence="2" id="KW-0805">Transcription regulation</keyword>
<dbReference type="GO" id="GO:0003700">
    <property type="term" value="F:DNA-binding transcription factor activity"/>
    <property type="evidence" value="ECO:0007669"/>
    <property type="project" value="InterPro"/>
</dbReference>
<dbReference type="SUPFAM" id="SSF46785">
    <property type="entry name" value="Winged helix' DNA-binding domain"/>
    <property type="match status" value="1"/>
</dbReference>
<dbReference type="Pfam" id="PF03466">
    <property type="entry name" value="LysR_substrate"/>
    <property type="match status" value="1"/>
</dbReference>
<protein>
    <submittedName>
        <fullName evidence="6">Transcription regulator, LysR family, putative</fullName>
    </submittedName>
</protein>
<dbReference type="FunFam" id="1.10.10.10:FF:000001">
    <property type="entry name" value="LysR family transcriptional regulator"/>
    <property type="match status" value="1"/>
</dbReference>
<evidence type="ECO:0000313" key="6">
    <source>
        <dbReference type="EMBL" id="ABI93397.1"/>
    </source>
</evidence>
<dbReference type="PANTHER" id="PTHR30537">
    <property type="entry name" value="HTH-TYPE TRANSCRIPTIONAL REGULATOR"/>
    <property type="match status" value="1"/>
</dbReference>
<evidence type="ECO:0000256" key="4">
    <source>
        <dbReference type="ARBA" id="ARBA00023163"/>
    </source>
</evidence>
<evidence type="ECO:0000259" key="5">
    <source>
        <dbReference type="PROSITE" id="PS50931"/>
    </source>
</evidence>
<keyword evidence="6" id="KW-0614">Plasmid</keyword>
<dbReference type="Proteomes" id="UP000007029">
    <property type="component" value="Plasmid pTB1"/>
</dbReference>
<accession>Q07GK2</accession>
<dbReference type="InterPro" id="IPR036390">
    <property type="entry name" value="WH_DNA-bd_sf"/>
</dbReference>
<keyword evidence="7" id="KW-1185">Reference proteome</keyword>
<gene>
    <name evidence="6" type="ordered locus">RD1_A0099</name>
</gene>
<keyword evidence="4" id="KW-0804">Transcription</keyword>
<organism evidence="6 7">
    <name type="scientific">Roseobacter denitrificans (strain ATCC 33942 / OCh 114)</name>
    <name type="common">Erythrobacter sp. (strain OCh 114)</name>
    <name type="synonym">Roseobacter denitrificans</name>
    <dbReference type="NCBI Taxonomy" id="375451"/>
    <lineage>
        <taxon>Bacteria</taxon>
        <taxon>Pseudomonadati</taxon>
        <taxon>Pseudomonadota</taxon>
        <taxon>Alphaproteobacteria</taxon>
        <taxon>Rhodobacterales</taxon>
        <taxon>Roseobacteraceae</taxon>
        <taxon>Roseobacter</taxon>
    </lineage>
</organism>
<dbReference type="PROSITE" id="PS50931">
    <property type="entry name" value="HTH_LYSR"/>
    <property type="match status" value="1"/>
</dbReference>
<dbReference type="SUPFAM" id="SSF53850">
    <property type="entry name" value="Periplasmic binding protein-like II"/>
    <property type="match status" value="1"/>
</dbReference>
<sequence length="304" mass="34266">MQDLKPLRVFLEVAAQESFVRAAKALNMTPATVTRIVAKLEEELDRQLLLRTTRHVSLTSYGALVAARYRPVVEAFDQVGEELTQDTQPFRGRLSINVPMSFGLRLMPGLIQSFRLAYPNIDLVVRMTDRLVDVMAEECDLAVRISNPPEDKSTIWRKVCEIPRKVVASKAFLDRTTRPEHPDQLDRNFCLSYGHDVEPESWPLHKAGMKNTFTAGTALVSNNGDVLLTMIQRDAGIVLLPEFIAADALKSETIEEVLPGWAVSSLWLSLYYPPYTTLPPLVEAFTDFFEAYLADIDGFNFEET</sequence>
<dbReference type="GO" id="GO:0003677">
    <property type="term" value="F:DNA binding"/>
    <property type="evidence" value="ECO:0007669"/>
    <property type="project" value="UniProtKB-KW"/>
</dbReference>
<evidence type="ECO:0000313" key="7">
    <source>
        <dbReference type="Proteomes" id="UP000007029"/>
    </source>
</evidence>
<name>Q07GK2_ROSDO</name>
<dbReference type="Gene3D" id="1.10.10.10">
    <property type="entry name" value="Winged helix-like DNA-binding domain superfamily/Winged helix DNA-binding domain"/>
    <property type="match status" value="1"/>
</dbReference>
<dbReference type="HOGENOM" id="CLU_039613_16_2_5"/>
<dbReference type="InterPro" id="IPR000847">
    <property type="entry name" value="LysR_HTH_N"/>
</dbReference>
<dbReference type="RefSeq" id="WP_011655453.1">
    <property type="nucleotide sequence ID" value="NC_008386.1"/>
</dbReference>
<dbReference type="KEGG" id="rde:RD1_A0099"/>
<dbReference type="InterPro" id="IPR005119">
    <property type="entry name" value="LysR_subst-bd"/>
</dbReference>
<dbReference type="OrthoDB" id="9813056at2"/>
<evidence type="ECO:0000256" key="3">
    <source>
        <dbReference type="ARBA" id="ARBA00023125"/>
    </source>
</evidence>
<dbReference type="PANTHER" id="PTHR30537:SF5">
    <property type="entry name" value="HTH-TYPE TRANSCRIPTIONAL ACTIVATOR TTDR-RELATED"/>
    <property type="match status" value="1"/>
</dbReference>
<reference evidence="6 7" key="1">
    <citation type="journal article" date="2007" name="J. Bacteriol.">
        <title>The complete genome sequence of Roseobacter denitrificans reveals a mixotrophic rather than photosynthetic metabolism.</title>
        <authorList>
            <person name="Swingley W.D."/>
            <person name="Sadekar S."/>
            <person name="Mastrian S.D."/>
            <person name="Matthies H.J."/>
            <person name="Hao J."/>
            <person name="Ramos H."/>
            <person name="Acharya C.R."/>
            <person name="Conrad A.L."/>
            <person name="Taylor H.L."/>
            <person name="Dejesa L.C."/>
            <person name="Shah M.K."/>
            <person name="O'huallachain M.E."/>
            <person name="Lince M.T."/>
            <person name="Blankenship R.E."/>
            <person name="Beatty J.T."/>
            <person name="Touchman J.W."/>
        </authorList>
    </citation>
    <scope>NUCLEOTIDE SEQUENCE [LARGE SCALE GENOMIC DNA]</scope>
    <source>
        <strain evidence="7">ATCC 33942 / OCh 114</strain>
        <plasmid evidence="6 7">pTB1</plasmid>
    </source>
</reference>
<geneLocation type="plasmid" evidence="6 7">
    <name>pTB1</name>
</geneLocation>